<dbReference type="Gene3D" id="1.25.40.950">
    <property type="match status" value="1"/>
</dbReference>
<dbReference type="SUPFAM" id="SSF57863">
    <property type="entry name" value="ArfGap/RecO-like zinc finger"/>
    <property type="match status" value="1"/>
</dbReference>
<accession>A0A8T0D461</accession>
<dbReference type="SUPFAM" id="SSF48403">
    <property type="entry name" value="Ankyrin repeat"/>
    <property type="match status" value="1"/>
</dbReference>
<keyword evidence="4" id="KW-0863">Zinc-finger</keyword>
<dbReference type="EMBL" id="JTDF01021694">
    <property type="protein sequence ID" value="KAF8561508.1"/>
    <property type="molecule type" value="Genomic_DNA"/>
</dbReference>
<dbReference type="InterPro" id="IPR001849">
    <property type="entry name" value="PH_domain"/>
</dbReference>
<dbReference type="InterPro" id="IPR037278">
    <property type="entry name" value="ARFGAP/RecO"/>
</dbReference>
<reference evidence="8 9" key="1">
    <citation type="submission" date="2019-07" db="EMBL/GenBank/DDBJ databases">
        <title>Annotation for the trematode Paragonimus westermani.</title>
        <authorList>
            <person name="Choi Y.-J."/>
        </authorList>
    </citation>
    <scope>NUCLEOTIDE SEQUENCE [LARGE SCALE GENOMIC DNA]</scope>
    <source>
        <strain evidence="8">180907_Pwestermani</strain>
    </source>
</reference>
<evidence type="ECO:0000259" key="7">
    <source>
        <dbReference type="PROSITE" id="PS50115"/>
    </source>
</evidence>
<feature type="compositionally biased region" description="Polar residues" evidence="5">
    <location>
        <begin position="447"/>
        <end position="459"/>
    </location>
</feature>
<dbReference type="SMART" id="SM00233">
    <property type="entry name" value="PH"/>
    <property type="match status" value="1"/>
</dbReference>
<dbReference type="Pfam" id="PF01412">
    <property type="entry name" value="ArfGap"/>
    <property type="match status" value="1"/>
</dbReference>
<keyword evidence="1" id="KW-0479">Metal-binding</keyword>
<feature type="repeat" description="ANK" evidence="3">
    <location>
        <begin position="808"/>
        <end position="832"/>
    </location>
</feature>
<dbReference type="Pfam" id="PF00169">
    <property type="entry name" value="PH"/>
    <property type="match status" value="1"/>
</dbReference>
<evidence type="ECO:0000256" key="3">
    <source>
        <dbReference type="PROSITE-ProRule" id="PRU00023"/>
    </source>
</evidence>
<dbReference type="InterPro" id="IPR043593">
    <property type="entry name" value="ASAP"/>
</dbReference>
<sequence length="1085" mass="119585">MPEPLTIEEFISDTLQDVRNPLSSTFISKVSSVRSTVHQLDEGIENDKNVLLKTKKLVRAVIASGVGHADSIIAFCDYLEKLGQVALEGDELNGTDIAASLCKFSVVHRDLANMSKHLMQTMNSIVVFPMETFMQGDVKADLKKPFEKALKDYEYKYDKLRKEKVQLMKDTGIFTPEAFTAEMTVDLEKERRKLQLETCEYLIKVNELKAKRSADLLQHLIDFYYAQTHYLRECLGVMDHFGKSMSDLSSRVSLLQNVHDAQKRRLVDTREEVRTLLEKDSSIANRKSRLFGQSSQAGVTYAAQPTQINRAYGTRKNGFLLKRSDGKVKRVWQRRRVRIGDGELWLYHADESKQPVRLTLLTCQVKLPADIASQSQPEGGEIAALSTSTHSTTDLRNHFDLVSNSRTYNFQAEDDHEFEEWISVLNNAMQEEFHRALNVDESANFDGGTSVNRNNSSTDATHDWDATNISSRAKYPFAIFNRTGSAGGGSLGDSLLGSENDLLDSRQVQFDLVSTNSPASRSRGSRISRVGSADALSNDLAVLVSTHGTPSSFLTKTGKALRASIQSSLRWCCPGNDVCADCDRADPEWVSVNLGVLICLECCGAHRELGVHCSRTQSLLMDDLSTNQLLLPRFIGNRLFNEVFESSLVNGIKPKPLDNTTDGSGMFQRRTFVKAKYVDRRYVTSTTSAFDTQTSDASSDKRIRDPLSERFLRRDLLRSIVTNDLLTLIQVYAENFDLMTPFDLNDDDGASLGGVPNMTALHVAVQRAQMCAQKANGDCDSHHTSPLALIEFILQNSPFASIQRANGRGDTALHHAIRCGSVDALKLLIQAGGIPTPMLRSTNKDGLTALQLGEQLLNQSECTTITSGVSKVAYAGCVELLRLAENSMSASTSADQSDSIFSSSDGSEHGLIAKAVLLEAVDQLNSVDWSFQNSRQTGTKQRTSCRRAVSVSHASSALESCASLIWQSNFDGSGVQGGDLLGINRDPRTQGKRQFGFGYEVTAEDVSGTVGKKNAARSLTAFTPSAYGNALATLPRKKGPAPRPPSAGGHMCGPVGFEAHYEVKHHRFVVLRSCTQICRLFCTIY</sequence>
<dbReference type="InterPro" id="IPR027267">
    <property type="entry name" value="AH/BAR_dom_sf"/>
</dbReference>
<feature type="domain" description="PH" evidence="6">
    <location>
        <begin position="313"/>
        <end position="430"/>
    </location>
</feature>
<dbReference type="PROSITE" id="PS50297">
    <property type="entry name" value="ANK_REP_REGION"/>
    <property type="match status" value="1"/>
</dbReference>
<proteinExistence type="predicted"/>
<comment type="caution">
    <text evidence="8">The sequence shown here is derived from an EMBL/GenBank/DDBJ whole genome shotgun (WGS) entry which is preliminary data.</text>
</comment>
<dbReference type="GO" id="GO:0005737">
    <property type="term" value="C:cytoplasm"/>
    <property type="evidence" value="ECO:0007669"/>
    <property type="project" value="InterPro"/>
</dbReference>
<dbReference type="InterPro" id="IPR011993">
    <property type="entry name" value="PH-like_dom_sf"/>
</dbReference>
<evidence type="ECO:0000313" key="8">
    <source>
        <dbReference type="EMBL" id="KAF8561508.1"/>
    </source>
</evidence>
<dbReference type="Pfam" id="PF13637">
    <property type="entry name" value="Ank_4"/>
    <property type="match status" value="1"/>
</dbReference>
<dbReference type="Gene3D" id="2.30.29.30">
    <property type="entry name" value="Pleckstrin-homology domain (PH domain)/Phosphotyrosine-binding domain (PTB)"/>
    <property type="match status" value="1"/>
</dbReference>
<dbReference type="PRINTS" id="PR00405">
    <property type="entry name" value="REVINTRACTNG"/>
</dbReference>
<dbReference type="InterPro" id="IPR002110">
    <property type="entry name" value="Ankyrin_rpt"/>
</dbReference>
<keyword evidence="9" id="KW-1185">Reference proteome</keyword>
<organism evidence="8 9">
    <name type="scientific">Paragonimus westermani</name>
    <dbReference type="NCBI Taxonomy" id="34504"/>
    <lineage>
        <taxon>Eukaryota</taxon>
        <taxon>Metazoa</taxon>
        <taxon>Spiralia</taxon>
        <taxon>Lophotrochozoa</taxon>
        <taxon>Platyhelminthes</taxon>
        <taxon>Trematoda</taxon>
        <taxon>Digenea</taxon>
        <taxon>Plagiorchiida</taxon>
        <taxon>Troglotremata</taxon>
        <taxon>Troglotrematidae</taxon>
        <taxon>Paragonimus</taxon>
    </lineage>
</organism>
<keyword evidence="3" id="KW-0040">ANK repeat</keyword>
<dbReference type="OrthoDB" id="435430at2759"/>
<dbReference type="GO" id="GO:0005096">
    <property type="term" value="F:GTPase activator activity"/>
    <property type="evidence" value="ECO:0007669"/>
    <property type="project" value="InterPro"/>
</dbReference>
<evidence type="ECO:0000256" key="4">
    <source>
        <dbReference type="PROSITE-ProRule" id="PRU00288"/>
    </source>
</evidence>
<evidence type="ECO:0008006" key="10">
    <source>
        <dbReference type="Google" id="ProtNLM"/>
    </source>
</evidence>
<dbReference type="InterPro" id="IPR004148">
    <property type="entry name" value="BAR_dom"/>
</dbReference>
<feature type="region of interest" description="Disordered" evidence="5">
    <location>
        <begin position="444"/>
        <end position="463"/>
    </location>
</feature>
<evidence type="ECO:0000256" key="2">
    <source>
        <dbReference type="ARBA" id="ARBA00022833"/>
    </source>
</evidence>
<dbReference type="AlphaFoldDB" id="A0A8T0D461"/>
<dbReference type="CDD" id="cd08834">
    <property type="entry name" value="ArfGap_ASAP"/>
    <property type="match status" value="1"/>
</dbReference>
<name>A0A8T0D461_9TREM</name>
<protein>
    <recommendedName>
        <fullName evidence="10">Arf-GAP with SH3 domain, ANK repeat and PH domain-containing protein</fullName>
    </recommendedName>
</protein>
<dbReference type="InterPro" id="IPR038508">
    <property type="entry name" value="ArfGAP_dom_sf"/>
</dbReference>
<dbReference type="SUPFAM" id="SSF103657">
    <property type="entry name" value="BAR/IMD domain-like"/>
    <property type="match status" value="1"/>
</dbReference>
<feature type="domain" description="Arf-GAP" evidence="7">
    <location>
        <begin position="555"/>
        <end position="690"/>
    </location>
</feature>
<dbReference type="Gene3D" id="1.25.40.20">
    <property type="entry name" value="Ankyrin repeat-containing domain"/>
    <property type="match status" value="1"/>
</dbReference>
<dbReference type="Proteomes" id="UP000699462">
    <property type="component" value="Unassembled WGS sequence"/>
</dbReference>
<dbReference type="SUPFAM" id="SSF50729">
    <property type="entry name" value="PH domain-like"/>
    <property type="match status" value="1"/>
</dbReference>
<gene>
    <name evidence="8" type="ORF">P879_07009</name>
</gene>
<dbReference type="Pfam" id="PF16746">
    <property type="entry name" value="BAR_3"/>
    <property type="match status" value="1"/>
</dbReference>
<evidence type="ECO:0000259" key="6">
    <source>
        <dbReference type="PROSITE" id="PS50003"/>
    </source>
</evidence>
<dbReference type="PANTHER" id="PTHR45854">
    <property type="entry name" value="ASAP FAMILY MEMBER"/>
    <property type="match status" value="1"/>
</dbReference>
<dbReference type="Gene3D" id="1.10.220.150">
    <property type="entry name" value="Arf GTPase activating protein"/>
    <property type="match status" value="1"/>
</dbReference>
<evidence type="ECO:0000256" key="5">
    <source>
        <dbReference type="SAM" id="MobiDB-lite"/>
    </source>
</evidence>
<keyword evidence="2" id="KW-0862">Zinc</keyword>
<evidence type="ECO:0000313" key="9">
    <source>
        <dbReference type="Proteomes" id="UP000699462"/>
    </source>
</evidence>
<evidence type="ECO:0000256" key="1">
    <source>
        <dbReference type="ARBA" id="ARBA00022723"/>
    </source>
</evidence>
<dbReference type="SMART" id="SM00248">
    <property type="entry name" value="ANK"/>
    <property type="match status" value="1"/>
</dbReference>
<dbReference type="PROSITE" id="PS50003">
    <property type="entry name" value="PH_DOMAIN"/>
    <property type="match status" value="1"/>
</dbReference>
<dbReference type="PROSITE" id="PS50115">
    <property type="entry name" value="ARFGAP"/>
    <property type="match status" value="1"/>
</dbReference>
<dbReference type="GO" id="GO:0008270">
    <property type="term" value="F:zinc ion binding"/>
    <property type="evidence" value="ECO:0007669"/>
    <property type="project" value="UniProtKB-KW"/>
</dbReference>
<dbReference type="SMART" id="SM00105">
    <property type="entry name" value="ArfGap"/>
    <property type="match status" value="1"/>
</dbReference>
<dbReference type="PROSITE" id="PS50088">
    <property type="entry name" value="ANK_REPEAT"/>
    <property type="match status" value="1"/>
</dbReference>
<dbReference type="Gene3D" id="1.20.1270.60">
    <property type="entry name" value="Arfaptin homology (AH) domain/BAR domain"/>
    <property type="match status" value="1"/>
</dbReference>
<dbReference type="InterPro" id="IPR036770">
    <property type="entry name" value="Ankyrin_rpt-contain_sf"/>
</dbReference>
<dbReference type="InterPro" id="IPR001164">
    <property type="entry name" value="ArfGAP_dom"/>
</dbReference>
<dbReference type="PANTHER" id="PTHR45854:SF3">
    <property type="entry name" value="ARFGAP WITH SH3 DOMAIN, ANK REPEAT AND PH DOMAIN-CONTAINING PROTEIN"/>
    <property type="match status" value="1"/>
</dbReference>